<dbReference type="OrthoDB" id="6358661at2759"/>
<keyword evidence="1 2" id="KW-0193">Cuticle</keyword>
<dbReference type="PANTHER" id="PTHR10380">
    <property type="entry name" value="CUTICLE PROTEIN"/>
    <property type="match status" value="1"/>
</dbReference>
<evidence type="ECO:0000313" key="6">
    <source>
        <dbReference type="Proteomes" id="UP000054359"/>
    </source>
</evidence>
<feature type="compositionally biased region" description="Basic and acidic residues" evidence="3">
    <location>
        <begin position="226"/>
        <end position="237"/>
    </location>
</feature>
<feature type="signal peptide" evidence="4">
    <location>
        <begin position="1"/>
        <end position="17"/>
    </location>
</feature>
<keyword evidence="4" id="KW-0732">Signal</keyword>
<evidence type="ECO:0000256" key="4">
    <source>
        <dbReference type="SAM" id="SignalP"/>
    </source>
</evidence>
<feature type="region of interest" description="Disordered" evidence="3">
    <location>
        <begin position="48"/>
        <end position="68"/>
    </location>
</feature>
<dbReference type="EMBL" id="KK122119">
    <property type="protein sequence ID" value="KFM81954.1"/>
    <property type="molecule type" value="Genomic_DNA"/>
</dbReference>
<sequence length="237" mass="26262">MKEFLLLLSLTASLVTAAPLYGENGGYTGHASYVPLKNRLEKFLSRTETHADDSIHTSAGSPELTKKPSKQIAPLLHEDKVVPKAYDVAEHTPTYQHGYGNNKITAEVPSAPYAKATLYGPSSGGYKIADAYQNQHIDSPSDKEHDYKEDHLSYPQPYEYGYALKDEHGNVQHKKESSDGYGNVRGTYGFTDEHGLYRSVEYVADKGGFRASIKTNEPGTDNQDPADVHLEVEHPKY</sequence>
<dbReference type="GO" id="GO:0062129">
    <property type="term" value="C:chitin-based extracellular matrix"/>
    <property type="evidence" value="ECO:0007669"/>
    <property type="project" value="TreeGrafter"/>
</dbReference>
<evidence type="ECO:0000256" key="3">
    <source>
        <dbReference type="SAM" id="MobiDB-lite"/>
    </source>
</evidence>
<dbReference type="PANTHER" id="PTHR10380:SF173">
    <property type="entry name" value="CUTICULAR PROTEIN 47EF, ISOFORM C-RELATED"/>
    <property type="match status" value="1"/>
</dbReference>
<evidence type="ECO:0000313" key="5">
    <source>
        <dbReference type="EMBL" id="KFM81954.1"/>
    </source>
</evidence>
<gene>
    <name evidence="5" type="ORF">X975_25089</name>
</gene>
<feature type="compositionally biased region" description="Polar residues" evidence="3">
    <location>
        <begin position="213"/>
        <end position="223"/>
    </location>
</feature>
<organism evidence="5 6">
    <name type="scientific">Stegodyphus mimosarum</name>
    <name type="common">African social velvet spider</name>
    <dbReference type="NCBI Taxonomy" id="407821"/>
    <lineage>
        <taxon>Eukaryota</taxon>
        <taxon>Metazoa</taxon>
        <taxon>Ecdysozoa</taxon>
        <taxon>Arthropoda</taxon>
        <taxon>Chelicerata</taxon>
        <taxon>Arachnida</taxon>
        <taxon>Araneae</taxon>
        <taxon>Araneomorphae</taxon>
        <taxon>Entelegynae</taxon>
        <taxon>Eresoidea</taxon>
        <taxon>Eresidae</taxon>
        <taxon>Stegodyphus</taxon>
    </lineage>
</organism>
<dbReference type="InterPro" id="IPR000618">
    <property type="entry name" value="Insect_cuticle"/>
</dbReference>
<feature type="chain" id="PRO_5001831053" evidence="4">
    <location>
        <begin position="18"/>
        <end position="237"/>
    </location>
</feature>
<reference evidence="5 6" key="1">
    <citation type="submission" date="2013-11" db="EMBL/GenBank/DDBJ databases">
        <title>Genome sequencing of Stegodyphus mimosarum.</title>
        <authorList>
            <person name="Bechsgaard J."/>
        </authorList>
    </citation>
    <scope>NUCLEOTIDE SEQUENCE [LARGE SCALE GENOMIC DNA]</scope>
</reference>
<evidence type="ECO:0000256" key="1">
    <source>
        <dbReference type="ARBA" id="ARBA00022460"/>
    </source>
</evidence>
<protein>
    <submittedName>
        <fullName evidence="5">Cuticle protein 16.8</fullName>
    </submittedName>
</protein>
<dbReference type="InterPro" id="IPR050468">
    <property type="entry name" value="Cuticle_Struct_Prot"/>
</dbReference>
<evidence type="ECO:0000256" key="2">
    <source>
        <dbReference type="PROSITE-ProRule" id="PRU00497"/>
    </source>
</evidence>
<dbReference type="OMA" id="YAKATLY"/>
<name>A0A087UX65_STEMI</name>
<dbReference type="PROSITE" id="PS51155">
    <property type="entry name" value="CHIT_BIND_RR_2"/>
    <property type="match status" value="1"/>
</dbReference>
<feature type="non-terminal residue" evidence="5">
    <location>
        <position position="237"/>
    </location>
</feature>
<keyword evidence="6" id="KW-1185">Reference proteome</keyword>
<feature type="region of interest" description="Disordered" evidence="3">
    <location>
        <begin position="213"/>
        <end position="237"/>
    </location>
</feature>
<dbReference type="AlphaFoldDB" id="A0A087UX65"/>
<proteinExistence type="predicted"/>
<dbReference type="Proteomes" id="UP000054359">
    <property type="component" value="Unassembled WGS sequence"/>
</dbReference>
<dbReference type="Pfam" id="PF00379">
    <property type="entry name" value="Chitin_bind_4"/>
    <property type="match status" value="1"/>
</dbReference>
<dbReference type="GO" id="GO:0008010">
    <property type="term" value="F:structural constituent of chitin-based larval cuticle"/>
    <property type="evidence" value="ECO:0007669"/>
    <property type="project" value="TreeGrafter"/>
</dbReference>
<accession>A0A087UX65</accession>